<feature type="region of interest" description="Disordered" evidence="10">
    <location>
        <begin position="1"/>
        <end position="20"/>
    </location>
</feature>
<dbReference type="InterPro" id="IPR045335">
    <property type="entry name" value="FtsQ_C_sf"/>
</dbReference>
<accession>A0A1T4Q7E8</accession>
<evidence type="ECO:0000256" key="4">
    <source>
        <dbReference type="ARBA" id="ARBA00022618"/>
    </source>
</evidence>
<dbReference type="InterPro" id="IPR005548">
    <property type="entry name" value="Cell_div_FtsQ/DivIB_C"/>
</dbReference>
<evidence type="ECO:0000313" key="12">
    <source>
        <dbReference type="EMBL" id="SJZ99517.1"/>
    </source>
</evidence>
<evidence type="ECO:0000256" key="3">
    <source>
        <dbReference type="ARBA" id="ARBA00022519"/>
    </source>
</evidence>
<gene>
    <name evidence="9" type="primary">ftsQ</name>
    <name evidence="12" type="ORF">SAMN02745119_02270</name>
</gene>
<dbReference type="Proteomes" id="UP000190102">
    <property type="component" value="Unassembled WGS sequence"/>
</dbReference>
<evidence type="ECO:0000256" key="9">
    <source>
        <dbReference type="HAMAP-Rule" id="MF_00911"/>
    </source>
</evidence>
<proteinExistence type="inferred from homology"/>
<evidence type="ECO:0000256" key="2">
    <source>
        <dbReference type="ARBA" id="ARBA00022475"/>
    </source>
</evidence>
<dbReference type="Pfam" id="PF03799">
    <property type="entry name" value="FtsQ_DivIB_C"/>
    <property type="match status" value="1"/>
</dbReference>
<comment type="subcellular location">
    <subcellularLocation>
        <location evidence="9">Cell membrane</location>
        <topology evidence="9">Single-pass type II membrane protein</topology>
    </subcellularLocation>
    <subcellularLocation>
        <location evidence="1">Membrane</location>
    </subcellularLocation>
    <text evidence="9">Localizes to the division septum.</text>
</comment>
<comment type="function">
    <text evidence="9">Essential cell division protein.</text>
</comment>
<dbReference type="Gene3D" id="3.40.50.11690">
    <property type="entry name" value="Cell division protein FtsQ/DivIB"/>
    <property type="match status" value="1"/>
</dbReference>
<organism evidence="12 13">
    <name type="scientific">Trichlorobacter thiogenes</name>
    <dbReference type="NCBI Taxonomy" id="115783"/>
    <lineage>
        <taxon>Bacteria</taxon>
        <taxon>Pseudomonadati</taxon>
        <taxon>Thermodesulfobacteriota</taxon>
        <taxon>Desulfuromonadia</taxon>
        <taxon>Geobacterales</taxon>
        <taxon>Geobacteraceae</taxon>
        <taxon>Trichlorobacter</taxon>
    </lineage>
</organism>
<dbReference type="GO" id="GO:0032153">
    <property type="term" value="C:cell division site"/>
    <property type="evidence" value="ECO:0007669"/>
    <property type="project" value="UniProtKB-UniRule"/>
</dbReference>
<keyword evidence="7 9" id="KW-0472">Membrane</keyword>
<feature type="transmembrane region" description="Helical" evidence="9">
    <location>
        <begin position="41"/>
        <end position="63"/>
    </location>
</feature>
<evidence type="ECO:0000256" key="1">
    <source>
        <dbReference type="ARBA" id="ARBA00004370"/>
    </source>
</evidence>
<evidence type="ECO:0000256" key="8">
    <source>
        <dbReference type="ARBA" id="ARBA00023306"/>
    </source>
</evidence>
<evidence type="ECO:0000259" key="11">
    <source>
        <dbReference type="PROSITE" id="PS51779"/>
    </source>
</evidence>
<dbReference type="RefSeq" id="WP_244161394.1">
    <property type="nucleotide sequence ID" value="NZ_FUWR01000012.1"/>
</dbReference>
<evidence type="ECO:0000313" key="13">
    <source>
        <dbReference type="Proteomes" id="UP000190102"/>
    </source>
</evidence>
<dbReference type="InterPro" id="IPR034746">
    <property type="entry name" value="POTRA"/>
</dbReference>
<keyword evidence="4 9" id="KW-0132">Cell division</keyword>
<reference evidence="13" key="1">
    <citation type="submission" date="2017-02" db="EMBL/GenBank/DDBJ databases">
        <authorList>
            <person name="Varghese N."/>
            <person name="Submissions S."/>
        </authorList>
    </citation>
    <scope>NUCLEOTIDE SEQUENCE [LARGE SCALE GENOMIC DNA]</scope>
    <source>
        <strain evidence="13">ATCC BAA-34</strain>
    </source>
</reference>
<dbReference type="Pfam" id="PF08478">
    <property type="entry name" value="POTRA_1"/>
    <property type="match status" value="1"/>
</dbReference>
<dbReference type="AlphaFoldDB" id="A0A1T4Q7E8"/>
<keyword evidence="5 9" id="KW-0812">Transmembrane</keyword>
<dbReference type="EMBL" id="FUWR01000012">
    <property type="protein sequence ID" value="SJZ99517.1"/>
    <property type="molecule type" value="Genomic_DNA"/>
</dbReference>
<keyword evidence="13" id="KW-1185">Reference proteome</keyword>
<evidence type="ECO:0000256" key="5">
    <source>
        <dbReference type="ARBA" id="ARBA00022692"/>
    </source>
</evidence>
<dbReference type="HAMAP" id="MF_00911">
    <property type="entry name" value="FtsQ_subfam"/>
    <property type="match status" value="1"/>
</dbReference>
<sequence length="277" mass="30563">MMTDLRHIGSQPKNKKVASNRLKVKKEPVDLRKYLLPLIRVGSRAGLVLLAGGLIAASIHALMQTTPFPVQKVEVRGTKRLTHEEIVALTGVTPGQNLLALRLKSIGQQVSSNPWVASVRVQRFFPGTIAVSISERQPVAVINMGLLYYLDDKGEPFKPLSFGDSLDFPVVTGIAEDDLNNDPATTKDALKTACNLIEALKQHGSFILADVSEIHYDRGHGFTLYTTAGALPVKIGTDDFDKKLQRFARIYQNLMTQQPGLQYIDLDYSDRIVVKKG</sequence>
<dbReference type="GO" id="GO:0005886">
    <property type="term" value="C:plasma membrane"/>
    <property type="evidence" value="ECO:0007669"/>
    <property type="project" value="UniProtKB-SubCell"/>
</dbReference>
<dbReference type="InterPro" id="IPR013685">
    <property type="entry name" value="POTRA_FtsQ_type"/>
</dbReference>
<keyword evidence="6 9" id="KW-1133">Transmembrane helix</keyword>
<evidence type="ECO:0000256" key="6">
    <source>
        <dbReference type="ARBA" id="ARBA00022989"/>
    </source>
</evidence>
<feature type="domain" description="POTRA" evidence="11">
    <location>
        <begin position="68"/>
        <end position="136"/>
    </location>
</feature>
<comment type="similarity">
    <text evidence="9">Belongs to the FtsQ/DivIB family. FtsQ subfamily.</text>
</comment>
<dbReference type="PROSITE" id="PS51779">
    <property type="entry name" value="POTRA"/>
    <property type="match status" value="1"/>
</dbReference>
<keyword evidence="3" id="KW-0997">Cell inner membrane</keyword>
<dbReference type="PANTHER" id="PTHR35851">
    <property type="entry name" value="CELL DIVISION PROTEIN FTSQ"/>
    <property type="match status" value="1"/>
</dbReference>
<dbReference type="GO" id="GO:0043093">
    <property type="term" value="P:FtsZ-dependent cytokinesis"/>
    <property type="evidence" value="ECO:0007669"/>
    <property type="project" value="UniProtKB-UniRule"/>
</dbReference>
<evidence type="ECO:0000256" key="7">
    <source>
        <dbReference type="ARBA" id="ARBA00023136"/>
    </source>
</evidence>
<dbReference type="InterPro" id="IPR026579">
    <property type="entry name" value="FtsQ"/>
</dbReference>
<protein>
    <recommendedName>
        <fullName evidence="9">Cell division protein FtsQ</fullName>
    </recommendedName>
</protein>
<evidence type="ECO:0000256" key="10">
    <source>
        <dbReference type="SAM" id="MobiDB-lite"/>
    </source>
</evidence>
<name>A0A1T4Q7E8_9BACT</name>
<dbReference type="PANTHER" id="PTHR35851:SF1">
    <property type="entry name" value="CELL DIVISION PROTEIN FTSQ"/>
    <property type="match status" value="1"/>
</dbReference>
<keyword evidence="8 9" id="KW-0131">Cell cycle</keyword>
<dbReference type="STRING" id="115783.SAMN02745119_02270"/>
<keyword evidence="2 9" id="KW-1003">Cell membrane</keyword>
<dbReference type="GO" id="GO:0090529">
    <property type="term" value="P:cell septum assembly"/>
    <property type="evidence" value="ECO:0007669"/>
    <property type="project" value="InterPro"/>
</dbReference>
<dbReference type="Gene3D" id="3.10.20.310">
    <property type="entry name" value="membrane protein fhac"/>
    <property type="match status" value="1"/>
</dbReference>